<dbReference type="OrthoDB" id="5418639at2759"/>
<dbReference type="AlphaFoldDB" id="A0A2U1MPG4"/>
<dbReference type="PROSITE" id="PS51999">
    <property type="entry name" value="ZF_GRF"/>
    <property type="match status" value="1"/>
</dbReference>
<evidence type="ECO:0000313" key="7">
    <source>
        <dbReference type="EMBL" id="PWA63161.1"/>
    </source>
</evidence>
<dbReference type="InterPro" id="IPR010666">
    <property type="entry name" value="Znf_GRF"/>
</dbReference>
<dbReference type="GO" id="GO:0008270">
    <property type="term" value="F:zinc ion binding"/>
    <property type="evidence" value="ECO:0007669"/>
    <property type="project" value="UniProtKB-KW"/>
</dbReference>
<proteinExistence type="predicted"/>
<evidence type="ECO:0000256" key="2">
    <source>
        <dbReference type="ARBA" id="ARBA00022771"/>
    </source>
</evidence>
<gene>
    <name evidence="7" type="ORF">CTI12_AA332710</name>
</gene>
<evidence type="ECO:0000256" key="4">
    <source>
        <dbReference type="PROSITE-ProRule" id="PRU01343"/>
    </source>
</evidence>
<sequence length="102" mass="12020">MVFCRCGRVCIIKTSWTDQHPGRRFYSCPIEGSRCGWNDWYDPPMCQRAVQIIPGLLRARNRHEDAIEELKGQLRKTKMYLMLSWLAFVSIMLMYILASDDM</sequence>
<evidence type="ECO:0000256" key="1">
    <source>
        <dbReference type="ARBA" id="ARBA00022723"/>
    </source>
</evidence>
<evidence type="ECO:0000256" key="3">
    <source>
        <dbReference type="ARBA" id="ARBA00022833"/>
    </source>
</evidence>
<feature type="domain" description="GRF-type" evidence="6">
    <location>
        <begin position="4"/>
        <end position="44"/>
    </location>
</feature>
<keyword evidence="5" id="KW-0472">Membrane</keyword>
<dbReference type="PANTHER" id="PTHR33248">
    <property type="entry name" value="ZINC ION-BINDING PROTEIN"/>
    <property type="match status" value="1"/>
</dbReference>
<name>A0A2U1MPG4_ARTAN</name>
<evidence type="ECO:0000259" key="6">
    <source>
        <dbReference type="PROSITE" id="PS51999"/>
    </source>
</evidence>
<protein>
    <submittedName>
        <fullName evidence="7">Zinc finger, GRF-type</fullName>
    </submittedName>
</protein>
<evidence type="ECO:0000256" key="5">
    <source>
        <dbReference type="SAM" id="Phobius"/>
    </source>
</evidence>
<dbReference type="Proteomes" id="UP000245207">
    <property type="component" value="Unassembled WGS sequence"/>
</dbReference>
<comment type="caution">
    <text evidence="7">The sequence shown here is derived from an EMBL/GenBank/DDBJ whole genome shotgun (WGS) entry which is preliminary data.</text>
</comment>
<keyword evidence="5" id="KW-0812">Transmembrane</keyword>
<accession>A0A2U1MPG4</accession>
<reference evidence="7 8" key="1">
    <citation type="journal article" date="2018" name="Mol. Plant">
        <title>The genome of Artemisia annua provides insight into the evolution of Asteraceae family and artemisinin biosynthesis.</title>
        <authorList>
            <person name="Shen Q."/>
            <person name="Zhang L."/>
            <person name="Liao Z."/>
            <person name="Wang S."/>
            <person name="Yan T."/>
            <person name="Shi P."/>
            <person name="Liu M."/>
            <person name="Fu X."/>
            <person name="Pan Q."/>
            <person name="Wang Y."/>
            <person name="Lv Z."/>
            <person name="Lu X."/>
            <person name="Zhang F."/>
            <person name="Jiang W."/>
            <person name="Ma Y."/>
            <person name="Chen M."/>
            <person name="Hao X."/>
            <person name="Li L."/>
            <person name="Tang Y."/>
            <person name="Lv G."/>
            <person name="Zhou Y."/>
            <person name="Sun X."/>
            <person name="Brodelius P.E."/>
            <person name="Rose J.K.C."/>
            <person name="Tang K."/>
        </authorList>
    </citation>
    <scope>NUCLEOTIDE SEQUENCE [LARGE SCALE GENOMIC DNA]</scope>
    <source>
        <strain evidence="8">cv. Huhao1</strain>
        <tissue evidence="7">Leaf</tissue>
    </source>
</reference>
<evidence type="ECO:0000313" key="8">
    <source>
        <dbReference type="Proteomes" id="UP000245207"/>
    </source>
</evidence>
<organism evidence="7 8">
    <name type="scientific">Artemisia annua</name>
    <name type="common">Sweet wormwood</name>
    <dbReference type="NCBI Taxonomy" id="35608"/>
    <lineage>
        <taxon>Eukaryota</taxon>
        <taxon>Viridiplantae</taxon>
        <taxon>Streptophyta</taxon>
        <taxon>Embryophyta</taxon>
        <taxon>Tracheophyta</taxon>
        <taxon>Spermatophyta</taxon>
        <taxon>Magnoliopsida</taxon>
        <taxon>eudicotyledons</taxon>
        <taxon>Gunneridae</taxon>
        <taxon>Pentapetalae</taxon>
        <taxon>asterids</taxon>
        <taxon>campanulids</taxon>
        <taxon>Asterales</taxon>
        <taxon>Asteraceae</taxon>
        <taxon>Asteroideae</taxon>
        <taxon>Anthemideae</taxon>
        <taxon>Artemisiinae</taxon>
        <taxon>Artemisia</taxon>
    </lineage>
</organism>
<feature type="transmembrane region" description="Helical" evidence="5">
    <location>
        <begin position="79"/>
        <end position="98"/>
    </location>
</feature>
<dbReference type="EMBL" id="PKPP01004700">
    <property type="protein sequence ID" value="PWA63161.1"/>
    <property type="molecule type" value="Genomic_DNA"/>
</dbReference>
<keyword evidence="1" id="KW-0479">Metal-binding</keyword>
<keyword evidence="2 4" id="KW-0863">Zinc-finger</keyword>
<dbReference type="Pfam" id="PF06839">
    <property type="entry name" value="Zn_ribbon_GRF"/>
    <property type="match status" value="1"/>
</dbReference>
<keyword evidence="3" id="KW-0862">Zinc</keyword>
<keyword evidence="5" id="KW-1133">Transmembrane helix</keyword>
<keyword evidence="8" id="KW-1185">Reference proteome</keyword>